<dbReference type="GO" id="GO:0008270">
    <property type="term" value="F:zinc ion binding"/>
    <property type="evidence" value="ECO:0007669"/>
    <property type="project" value="UniProtKB-KW"/>
</dbReference>
<dbReference type="Gene3D" id="4.10.60.10">
    <property type="entry name" value="Zinc finger, CCHC-type"/>
    <property type="match status" value="1"/>
</dbReference>
<feature type="domain" description="CCHC-type" evidence="3">
    <location>
        <begin position="170"/>
        <end position="183"/>
    </location>
</feature>
<dbReference type="SUPFAM" id="SSF57756">
    <property type="entry name" value="Retrovirus zinc finger-like domains"/>
    <property type="match status" value="1"/>
</dbReference>
<keyword evidence="5" id="KW-1185">Reference proteome</keyword>
<reference evidence="4" key="1">
    <citation type="submission" date="2023-03" db="EMBL/GenBank/DDBJ databases">
        <title>Chromosome-scale reference genome and RAD-based genetic map of yellow starthistle (Centaurea solstitialis) reveal putative structural variation and QTLs associated with invader traits.</title>
        <authorList>
            <person name="Reatini B."/>
            <person name="Cang F.A."/>
            <person name="Jiang Q."/>
            <person name="Mckibben M.T.W."/>
            <person name="Barker M.S."/>
            <person name="Rieseberg L.H."/>
            <person name="Dlugosch K.M."/>
        </authorList>
    </citation>
    <scope>NUCLEOTIDE SEQUENCE</scope>
    <source>
        <strain evidence="4">CAN-66</strain>
        <tissue evidence="4">Leaf</tissue>
    </source>
</reference>
<evidence type="ECO:0000313" key="4">
    <source>
        <dbReference type="EMBL" id="KAJ9538482.1"/>
    </source>
</evidence>
<gene>
    <name evidence="4" type="ORF">OSB04_031215</name>
</gene>
<dbReference type="SMART" id="SM00343">
    <property type="entry name" value="ZnF_C2HC"/>
    <property type="match status" value="1"/>
</dbReference>
<dbReference type="PROSITE" id="PS50158">
    <property type="entry name" value="ZF_CCHC"/>
    <property type="match status" value="1"/>
</dbReference>
<feature type="region of interest" description="Disordered" evidence="2">
    <location>
        <begin position="242"/>
        <end position="292"/>
    </location>
</feature>
<feature type="compositionally biased region" description="Basic and acidic residues" evidence="2">
    <location>
        <begin position="53"/>
        <end position="81"/>
    </location>
</feature>
<evidence type="ECO:0000259" key="3">
    <source>
        <dbReference type="PROSITE" id="PS50158"/>
    </source>
</evidence>
<accession>A0AA38SSL2</accession>
<dbReference type="InterPro" id="IPR001878">
    <property type="entry name" value="Znf_CCHC"/>
</dbReference>
<keyword evidence="1" id="KW-0863">Zinc-finger</keyword>
<evidence type="ECO:0000256" key="1">
    <source>
        <dbReference type="PROSITE-ProRule" id="PRU00047"/>
    </source>
</evidence>
<feature type="compositionally biased region" description="Basic and acidic residues" evidence="2">
    <location>
        <begin position="249"/>
        <end position="262"/>
    </location>
</feature>
<keyword evidence="1" id="KW-0862">Zinc</keyword>
<feature type="compositionally biased region" description="Basic and acidic residues" evidence="2">
    <location>
        <begin position="90"/>
        <end position="119"/>
    </location>
</feature>
<evidence type="ECO:0000256" key="2">
    <source>
        <dbReference type="SAM" id="MobiDB-lite"/>
    </source>
</evidence>
<evidence type="ECO:0000313" key="5">
    <source>
        <dbReference type="Proteomes" id="UP001172457"/>
    </source>
</evidence>
<keyword evidence="1" id="KW-0479">Metal-binding</keyword>
<feature type="region of interest" description="Disordered" evidence="2">
    <location>
        <begin position="42"/>
        <end position="179"/>
    </location>
</feature>
<name>A0AA38SSL2_9ASTR</name>
<dbReference type="Pfam" id="PF00098">
    <property type="entry name" value="zf-CCHC"/>
    <property type="match status" value="1"/>
</dbReference>
<dbReference type="AlphaFoldDB" id="A0AA38SSL2"/>
<comment type="caution">
    <text evidence="4">The sequence shown here is derived from an EMBL/GenBank/DDBJ whole genome shotgun (WGS) entry which is preliminary data.</text>
</comment>
<feature type="compositionally biased region" description="Polar residues" evidence="2">
    <location>
        <begin position="139"/>
        <end position="155"/>
    </location>
</feature>
<dbReference type="EMBL" id="JARYMX010000008">
    <property type="protein sequence ID" value="KAJ9538482.1"/>
    <property type="molecule type" value="Genomic_DNA"/>
</dbReference>
<organism evidence="4 5">
    <name type="scientific">Centaurea solstitialis</name>
    <name type="common">yellow star-thistle</name>
    <dbReference type="NCBI Taxonomy" id="347529"/>
    <lineage>
        <taxon>Eukaryota</taxon>
        <taxon>Viridiplantae</taxon>
        <taxon>Streptophyta</taxon>
        <taxon>Embryophyta</taxon>
        <taxon>Tracheophyta</taxon>
        <taxon>Spermatophyta</taxon>
        <taxon>Magnoliopsida</taxon>
        <taxon>eudicotyledons</taxon>
        <taxon>Gunneridae</taxon>
        <taxon>Pentapetalae</taxon>
        <taxon>asterids</taxon>
        <taxon>campanulids</taxon>
        <taxon>Asterales</taxon>
        <taxon>Asteraceae</taxon>
        <taxon>Carduoideae</taxon>
        <taxon>Cardueae</taxon>
        <taxon>Centaureinae</taxon>
        <taxon>Centaurea</taxon>
    </lineage>
</organism>
<dbReference type="InterPro" id="IPR036875">
    <property type="entry name" value="Znf_CCHC_sf"/>
</dbReference>
<protein>
    <recommendedName>
        <fullName evidence="3">CCHC-type domain-containing protein</fullName>
    </recommendedName>
</protein>
<proteinExistence type="predicted"/>
<sequence length="292" mass="33232">MQIEVLPALEDQGFKAETEWVKEEGDIILRADFSLTSRVDEDISRENGTGHMIRAETSKKGSESRYGGRYEGRYEGGRYEQESEYGYEQGRNDRWSDERIERGKGSFNGGDHREPDQRGRNSNKQSPREEHPIPVDQGGQMSSQPQKSINQTLAPQQAPLPKSDGHGPTCYKCGKPGHYSKECTVKYKDATYFEKKAALMRKKDEGVALLVEEENWVCEEESSDEDDQLVRGHCLMADFEGLDGVGPNTHHDNEASESEDKHHHQNFSADKCKSHDNNEWLEQSAHKKPYTH</sequence>
<dbReference type="Proteomes" id="UP001172457">
    <property type="component" value="Chromosome 8"/>
</dbReference>
<dbReference type="GO" id="GO:0003676">
    <property type="term" value="F:nucleic acid binding"/>
    <property type="evidence" value="ECO:0007669"/>
    <property type="project" value="InterPro"/>
</dbReference>